<organism evidence="2 3">
    <name type="scientific">Effusibacillus consociatus</name>
    <dbReference type="NCBI Taxonomy" id="1117041"/>
    <lineage>
        <taxon>Bacteria</taxon>
        <taxon>Bacillati</taxon>
        <taxon>Bacillota</taxon>
        <taxon>Bacilli</taxon>
        <taxon>Bacillales</taxon>
        <taxon>Alicyclobacillaceae</taxon>
        <taxon>Effusibacillus</taxon>
    </lineage>
</organism>
<proteinExistence type="predicted"/>
<evidence type="ECO:0000313" key="2">
    <source>
        <dbReference type="EMBL" id="MFC4769239.1"/>
    </source>
</evidence>
<gene>
    <name evidence="2" type="ORF">ACFO8Q_18070</name>
</gene>
<comment type="caution">
    <text evidence="2">The sequence shown here is derived from an EMBL/GenBank/DDBJ whole genome shotgun (WGS) entry which is preliminary data.</text>
</comment>
<dbReference type="InterPro" id="IPR003346">
    <property type="entry name" value="Transposase_20"/>
</dbReference>
<name>A0ABV9Q5Z4_9BACL</name>
<protein>
    <submittedName>
        <fullName evidence="2">Transposase</fullName>
    </submittedName>
</protein>
<dbReference type="Proteomes" id="UP001596002">
    <property type="component" value="Unassembled WGS sequence"/>
</dbReference>
<accession>A0ABV9Q5Z4</accession>
<sequence length="294" mass="33987">MAAILLKKGAGGMVLDFDRGIRGAEKIEPIQKINRDLLDAAQTLTPSDLRYLVDSYYQIQEHRKRAANQVREIVKSGKSNPVIEWMFKNMKDLENNIRKMLDVYTNADAVGRWSKSITGIGPVIAAGLLAHIDIEKAPTVGHIWRFAGLDPTTEWKAGHKRPWNAKLKRLSWIIGQSFVKVSNNPKDIYGHLYKKRKLYEQQKNEAGDYAELAKQKLKKFNIRNDTEAFKWYSKGRLPPAHIDQRAQRWAVKLFLSHWHEYAYKHRYGEQPPKPYAIEHLGHVHLIAPPNYFPE</sequence>
<dbReference type="RefSeq" id="WP_380027532.1">
    <property type="nucleotide sequence ID" value="NZ_JBHSHC010000120.1"/>
</dbReference>
<evidence type="ECO:0000259" key="1">
    <source>
        <dbReference type="Pfam" id="PF02371"/>
    </source>
</evidence>
<dbReference type="Pfam" id="PF02371">
    <property type="entry name" value="Transposase_20"/>
    <property type="match status" value="1"/>
</dbReference>
<reference evidence="3" key="1">
    <citation type="journal article" date="2019" name="Int. J. Syst. Evol. Microbiol.">
        <title>The Global Catalogue of Microorganisms (GCM) 10K type strain sequencing project: providing services to taxonomists for standard genome sequencing and annotation.</title>
        <authorList>
            <consortium name="The Broad Institute Genomics Platform"/>
            <consortium name="The Broad Institute Genome Sequencing Center for Infectious Disease"/>
            <person name="Wu L."/>
            <person name="Ma J."/>
        </authorList>
    </citation>
    <scope>NUCLEOTIDE SEQUENCE [LARGE SCALE GENOMIC DNA]</scope>
    <source>
        <strain evidence="3">WYCCWR 12678</strain>
    </source>
</reference>
<feature type="domain" description="Transposase IS116/IS110/IS902 C-terminal" evidence="1">
    <location>
        <begin position="115"/>
        <end position="161"/>
    </location>
</feature>
<evidence type="ECO:0000313" key="3">
    <source>
        <dbReference type="Proteomes" id="UP001596002"/>
    </source>
</evidence>
<keyword evidence="3" id="KW-1185">Reference proteome</keyword>
<dbReference type="EMBL" id="JBHSHC010000120">
    <property type="protein sequence ID" value="MFC4769239.1"/>
    <property type="molecule type" value="Genomic_DNA"/>
</dbReference>